<proteinExistence type="predicted"/>
<gene>
    <name evidence="1" type="ORF">P7D34_01640</name>
</gene>
<dbReference type="RefSeq" id="WP_311793141.1">
    <property type="nucleotide sequence ID" value="NZ_JARPXS010000001.1"/>
</dbReference>
<name>A0AAJ2IUH6_9LACT</name>
<organism evidence="1 2">
    <name type="scientific">Lactococcus petauri</name>
    <dbReference type="NCBI Taxonomy" id="1940789"/>
    <lineage>
        <taxon>Bacteria</taxon>
        <taxon>Bacillati</taxon>
        <taxon>Bacillota</taxon>
        <taxon>Bacilli</taxon>
        <taxon>Lactobacillales</taxon>
        <taxon>Streptococcaceae</taxon>
        <taxon>Lactococcus</taxon>
    </lineage>
</organism>
<dbReference type="AlphaFoldDB" id="A0AAJ2IUH6"/>
<sequence length="134" mass="14695">MAKLKKIYRGMQNGAETINDNFETLTRDTGWKDIEVMNGFKSGTFPLQYRVLNGRLYLRGRIITVTTTSGTGVQFGKIPVTISQQHEWYSGIVSTATQVRMTLSTDGALTLTPVGGDMGNGFQVSGIDTHCLVD</sequence>
<accession>A0AAJ2IUH6</accession>
<evidence type="ECO:0000313" key="2">
    <source>
        <dbReference type="Proteomes" id="UP001257962"/>
    </source>
</evidence>
<reference evidence="1" key="1">
    <citation type="submission" date="2023-03" db="EMBL/GenBank/DDBJ databases">
        <authorList>
            <person name="Shen W."/>
            <person name="Cai J."/>
        </authorList>
    </citation>
    <scope>NUCLEOTIDE SEQUENCE</scope>
    <source>
        <strain evidence="1">Y3</strain>
    </source>
</reference>
<dbReference type="Gene3D" id="6.10.140.2190">
    <property type="match status" value="1"/>
</dbReference>
<dbReference type="EMBL" id="JARPYC010000001">
    <property type="protein sequence ID" value="MDT2665934.1"/>
    <property type="molecule type" value="Genomic_DNA"/>
</dbReference>
<evidence type="ECO:0000313" key="1">
    <source>
        <dbReference type="EMBL" id="MDT2665934.1"/>
    </source>
</evidence>
<protein>
    <submittedName>
        <fullName evidence="1">Uncharacterized protein</fullName>
    </submittedName>
</protein>
<dbReference type="Proteomes" id="UP001257962">
    <property type="component" value="Unassembled WGS sequence"/>
</dbReference>
<comment type="caution">
    <text evidence="1">The sequence shown here is derived from an EMBL/GenBank/DDBJ whole genome shotgun (WGS) entry which is preliminary data.</text>
</comment>